<evidence type="ECO:0000313" key="2">
    <source>
        <dbReference type="Proteomes" id="UP000006050"/>
    </source>
</evidence>
<accession>I3Z401</accession>
<dbReference type="AlphaFoldDB" id="I3Z401"/>
<dbReference type="Proteomes" id="UP000006050">
    <property type="component" value="Chromosome"/>
</dbReference>
<dbReference type="HOGENOM" id="CLU_3212945_0_0_10"/>
<evidence type="ECO:0000313" key="1">
    <source>
        <dbReference type="EMBL" id="AFL83969.1"/>
    </source>
</evidence>
<dbReference type="STRING" id="866536.Belba_1345"/>
<name>I3Z401_BELBD</name>
<sequence>MIYFYVSESIIYQYPYDFVEKKYLEKNNVKKSNFYFYCILNYIL</sequence>
<proteinExistence type="predicted"/>
<keyword evidence="2" id="KW-1185">Reference proteome</keyword>
<dbReference type="EMBL" id="CP003281">
    <property type="protein sequence ID" value="AFL83969.1"/>
    <property type="molecule type" value="Genomic_DNA"/>
</dbReference>
<organism evidence="1 2">
    <name type="scientific">Belliella baltica (strain DSM 15883 / CIP 108006 / LMG 21964 / BA134)</name>
    <dbReference type="NCBI Taxonomy" id="866536"/>
    <lineage>
        <taxon>Bacteria</taxon>
        <taxon>Pseudomonadati</taxon>
        <taxon>Bacteroidota</taxon>
        <taxon>Cytophagia</taxon>
        <taxon>Cytophagales</taxon>
        <taxon>Cyclobacteriaceae</taxon>
        <taxon>Belliella</taxon>
    </lineage>
</organism>
<dbReference type="KEGG" id="bbd:Belba_1345"/>
<reference evidence="2" key="1">
    <citation type="submission" date="2012-06" db="EMBL/GenBank/DDBJ databases">
        <title>The complete genome of Belliella baltica DSM 15883.</title>
        <authorList>
            <person name="Lucas S."/>
            <person name="Copeland A."/>
            <person name="Lapidus A."/>
            <person name="Goodwin L."/>
            <person name="Pitluck S."/>
            <person name="Peters L."/>
            <person name="Mikhailova N."/>
            <person name="Davenport K."/>
            <person name="Kyrpides N."/>
            <person name="Mavromatis K."/>
            <person name="Pagani I."/>
            <person name="Ivanova N."/>
            <person name="Ovchinnikova G."/>
            <person name="Zeytun A."/>
            <person name="Detter J.C."/>
            <person name="Han C."/>
            <person name="Land M."/>
            <person name="Hauser L."/>
            <person name="Markowitz V."/>
            <person name="Cheng J.-F."/>
            <person name="Hugenholtz P."/>
            <person name="Woyke T."/>
            <person name="Wu D."/>
            <person name="Tindall B."/>
            <person name="Pomrenke H."/>
            <person name="Brambilla E."/>
            <person name="Klenk H.-P."/>
            <person name="Eisen J.A."/>
        </authorList>
    </citation>
    <scope>NUCLEOTIDE SEQUENCE [LARGE SCALE GENOMIC DNA]</scope>
    <source>
        <strain evidence="2">DSM 15883 / CIP 108006 / LMG 21964 / BA134</strain>
    </source>
</reference>
<gene>
    <name evidence="1" type="ordered locus">Belba_1345</name>
</gene>
<protein>
    <submittedName>
        <fullName evidence="1">Uncharacterized protein</fullName>
    </submittedName>
</protein>